<name>A0A1I5R981_9SPHN</name>
<evidence type="ECO:0008006" key="4">
    <source>
        <dbReference type="Google" id="ProtNLM"/>
    </source>
</evidence>
<dbReference type="AlphaFoldDB" id="A0A1I5R981"/>
<feature type="transmembrane region" description="Helical" evidence="1">
    <location>
        <begin position="7"/>
        <end position="29"/>
    </location>
</feature>
<feature type="transmembrane region" description="Helical" evidence="1">
    <location>
        <begin position="126"/>
        <end position="143"/>
    </location>
</feature>
<evidence type="ECO:0000313" key="3">
    <source>
        <dbReference type="Proteomes" id="UP000199586"/>
    </source>
</evidence>
<evidence type="ECO:0000313" key="2">
    <source>
        <dbReference type="EMBL" id="SFP54566.1"/>
    </source>
</evidence>
<protein>
    <recommendedName>
        <fullName evidence="4">DUF3429 domain-containing protein</fullName>
    </recommendedName>
</protein>
<keyword evidence="1" id="KW-1133">Transmembrane helix</keyword>
<dbReference type="STRING" id="634430.SAMN04488241_10359"/>
<dbReference type="OrthoDB" id="5297436at2"/>
<dbReference type="Proteomes" id="UP000199586">
    <property type="component" value="Unassembled WGS sequence"/>
</dbReference>
<dbReference type="InterPro" id="IPR021836">
    <property type="entry name" value="DUF3429"/>
</dbReference>
<keyword evidence="1" id="KW-0472">Membrane</keyword>
<organism evidence="2 3">
    <name type="scientific">Sphingomonas rubra</name>
    <dbReference type="NCBI Taxonomy" id="634430"/>
    <lineage>
        <taxon>Bacteria</taxon>
        <taxon>Pseudomonadati</taxon>
        <taxon>Pseudomonadota</taxon>
        <taxon>Alphaproteobacteria</taxon>
        <taxon>Sphingomonadales</taxon>
        <taxon>Sphingomonadaceae</taxon>
        <taxon>Sphingomonas</taxon>
    </lineage>
</organism>
<gene>
    <name evidence="2" type="ORF">SAMN04488241_10359</name>
</gene>
<dbReference type="EMBL" id="FOXP01000003">
    <property type="protein sequence ID" value="SFP54566.1"/>
    <property type="molecule type" value="Genomic_DNA"/>
</dbReference>
<dbReference type="RefSeq" id="WP_093331951.1">
    <property type="nucleotide sequence ID" value="NZ_FOXP01000003.1"/>
</dbReference>
<sequence length="144" mass="15305">MNDRLSLTARLLGFAGLLPQLAFVGLQLVRPDPGWSLLAFAYAALILSFLGGIWWGVAAARRAPDAALIAVSVVPTLVAMAVLFAALHLLSLRWPLVLLGSAIMLTLLVDRSLTTRGDVPVDWMRLRVPLSLGLGALTILGAVL</sequence>
<feature type="transmembrane region" description="Helical" evidence="1">
    <location>
        <begin position="96"/>
        <end position="114"/>
    </location>
</feature>
<keyword evidence="3" id="KW-1185">Reference proteome</keyword>
<proteinExistence type="predicted"/>
<dbReference type="Pfam" id="PF11911">
    <property type="entry name" value="DUF3429"/>
    <property type="match status" value="1"/>
</dbReference>
<feature type="transmembrane region" description="Helical" evidence="1">
    <location>
        <begin position="67"/>
        <end position="90"/>
    </location>
</feature>
<reference evidence="2 3" key="1">
    <citation type="submission" date="2016-10" db="EMBL/GenBank/DDBJ databases">
        <authorList>
            <person name="de Groot N.N."/>
        </authorList>
    </citation>
    <scope>NUCLEOTIDE SEQUENCE [LARGE SCALE GENOMIC DNA]</scope>
    <source>
        <strain evidence="2 3">CGMCC 1.9113</strain>
    </source>
</reference>
<feature type="transmembrane region" description="Helical" evidence="1">
    <location>
        <begin position="35"/>
        <end position="55"/>
    </location>
</feature>
<accession>A0A1I5R981</accession>
<keyword evidence="1" id="KW-0812">Transmembrane</keyword>
<evidence type="ECO:0000256" key="1">
    <source>
        <dbReference type="SAM" id="Phobius"/>
    </source>
</evidence>